<evidence type="ECO:0000259" key="2">
    <source>
        <dbReference type="Pfam" id="PF00112"/>
    </source>
</evidence>
<dbReference type="InterPro" id="IPR000668">
    <property type="entry name" value="Peptidase_C1A_C"/>
</dbReference>
<name>A0A843UKN0_COLES</name>
<sequence length="126" mass="13716">MEYNDEDLEFQSVCSLHVEGRHGGIQGVVTPLQVVKSRPATAGYPRILVDISNLHGPVLYWGLVIFVVLDTLAVGIFNGPCGTGGGHAVLLIGYGRENGQDCWLIKNTFGVYWGENGFVRLERNVG</sequence>
<dbReference type="Gene3D" id="3.90.70.10">
    <property type="entry name" value="Cysteine proteinases"/>
    <property type="match status" value="1"/>
</dbReference>
<gene>
    <name evidence="3" type="ORF">Taro_015160</name>
</gene>
<evidence type="ECO:0000313" key="3">
    <source>
        <dbReference type="EMBL" id="MQL82686.1"/>
    </source>
</evidence>
<keyword evidence="4" id="KW-1185">Reference proteome</keyword>
<dbReference type="GO" id="GO:0008234">
    <property type="term" value="F:cysteine-type peptidase activity"/>
    <property type="evidence" value="ECO:0007669"/>
    <property type="project" value="InterPro"/>
</dbReference>
<accession>A0A843UKN0</accession>
<dbReference type="AlphaFoldDB" id="A0A843UKN0"/>
<dbReference type="PROSITE" id="PS00639">
    <property type="entry name" value="THIOL_PROTEASE_HIS"/>
    <property type="match status" value="1"/>
</dbReference>
<evidence type="ECO:0000313" key="4">
    <source>
        <dbReference type="Proteomes" id="UP000652761"/>
    </source>
</evidence>
<dbReference type="GO" id="GO:0006508">
    <property type="term" value="P:proteolysis"/>
    <property type="evidence" value="ECO:0007669"/>
    <property type="project" value="InterPro"/>
</dbReference>
<protein>
    <recommendedName>
        <fullName evidence="2">Peptidase C1A papain C-terminal domain-containing protein</fullName>
    </recommendedName>
</protein>
<feature type="domain" description="Peptidase C1A papain C-terminal" evidence="2">
    <location>
        <begin position="72"/>
        <end position="125"/>
    </location>
</feature>
<evidence type="ECO:0000256" key="1">
    <source>
        <dbReference type="SAM" id="Phobius"/>
    </source>
</evidence>
<keyword evidence="1" id="KW-0472">Membrane</keyword>
<dbReference type="InterPro" id="IPR038765">
    <property type="entry name" value="Papain-like_cys_pep_sf"/>
</dbReference>
<reference evidence="3" key="1">
    <citation type="submission" date="2017-07" db="EMBL/GenBank/DDBJ databases">
        <title>Taro Niue Genome Assembly and Annotation.</title>
        <authorList>
            <person name="Atibalentja N."/>
            <person name="Keating K."/>
            <person name="Fields C.J."/>
        </authorList>
    </citation>
    <scope>NUCLEOTIDE SEQUENCE</scope>
    <source>
        <strain evidence="3">Niue_2</strain>
        <tissue evidence="3">Leaf</tissue>
    </source>
</reference>
<comment type="caution">
    <text evidence="3">The sequence shown here is derived from an EMBL/GenBank/DDBJ whole genome shotgun (WGS) entry which is preliminary data.</text>
</comment>
<dbReference type="OrthoDB" id="190265at2759"/>
<organism evidence="3 4">
    <name type="scientific">Colocasia esculenta</name>
    <name type="common">Wild taro</name>
    <name type="synonym">Arum esculentum</name>
    <dbReference type="NCBI Taxonomy" id="4460"/>
    <lineage>
        <taxon>Eukaryota</taxon>
        <taxon>Viridiplantae</taxon>
        <taxon>Streptophyta</taxon>
        <taxon>Embryophyta</taxon>
        <taxon>Tracheophyta</taxon>
        <taxon>Spermatophyta</taxon>
        <taxon>Magnoliopsida</taxon>
        <taxon>Liliopsida</taxon>
        <taxon>Araceae</taxon>
        <taxon>Aroideae</taxon>
        <taxon>Colocasieae</taxon>
        <taxon>Colocasia</taxon>
    </lineage>
</organism>
<dbReference type="Pfam" id="PF00112">
    <property type="entry name" value="Peptidase_C1"/>
    <property type="match status" value="1"/>
</dbReference>
<dbReference type="EMBL" id="NMUH01000648">
    <property type="protein sequence ID" value="MQL82686.1"/>
    <property type="molecule type" value="Genomic_DNA"/>
</dbReference>
<proteinExistence type="predicted"/>
<dbReference type="SUPFAM" id="SSF54001">
    <property type="entry name" value="Cysteine proteinases"/>
    <property type="match status" value="1"/>
</dbReference>
<feature type="transmembrane region" description="Helical" evidence="1">
    <location>
        <begin position="58"/>
        <end position="77"/>
    </location>
</feature>
<dbReference type="InterPro" id="IPR025660">
    <property type="entry name" value="Pept_his_AS"/>
</dbReference>
<keyword evidence="1" id="KW-0812">Transmembrane</keyword>
<dbReference type="Proteomes" id="UP000652761">
    <property type="component" value="Unassembled WGS sequence"/>
</dbReference>
<keyword evidence="1" id="KW-1133">Transmembrane helix</keyword>